<dbReference type="SUPFAM" id="SSF55021">
    <property type="entry name" value="ACT-like"/>
    <property type="match status" value="1"/>
</dbReference>
<dbReference type="NCBIfam" id="TIGR03959">
    <property type="entry name" value="hyd_TM1266"/>
    <property type="match status" value="1"/>
</dbReference>
<name>A0A9D2B3Y8_9FIRM</name>
<dbReference type="AlphaFoldDB" id="A0A9D2B3Y8"/>
<dbReference type="Pfam" id="PF21699">
    <property type="entry name" value="TM1266-like"/>
    <property type="match status" value="1"/>
</dbReference>
<organism evidence="1 2">
    <name type="scientific">Candidatus Blautia gallistercoris</name>
    <dbReference type="NCBI Taxonomy" id="2838490"/>
    <lineage>
        <taxon>Bacteria</taxon>
        <taxon>Bacillati</taxon>
        <taxon>Bacillota</taxon>
        <taxon>Clostridia</taxon>
        <taxon>Lachnospirales</taxon>
        <taxon>Lachnospiraceae</taxon>
        <taxon>Blautia</taxon>
    </lineage>
</organism>
<reference evidence="1" key="1">
    <citation type="journal article" date="2021" name="PeerJ">
        <title>Extensive microbial diversity within the chicken gut microbiome revealed by metagenomics and culture.</title>
        <authorList>
            <person name="Gilroy R."/>
            <person name="Ravi A."/>
            <person name="Getino M."/>
            <person name="Pursley I."/>
            <person name="Horton D.L."/>
            <person name="Alikhan N.F."/>
            <person name="Baker D."/>
            <person name="Gharbi K."/>
            <person name="Hall N."/>
            <person name="Watson M."/>
            <person name="Adriaenssens E.M."/>
            <person name="Foster-Nyarko E."/>
            <person name="Jarju S."/>
            <person name="Secka A."/>
            <person name="Antonio M."/>
            <person name="Oren A."/>
            <person name="Chaudhuri R.R."/>
            <person name="La Ragione R."/>
            <person name="Hildebrand F."/>
            <person name="Pallen M.J."/>
        </authorList>
    </citation>
    <scope>NUCLEOTIDE SEQUENCE</scope>
    <source>
        <strain evidence="1">ChiSjej1B19-8411</strain>
    </source>
</reference>
<dbReference type="InterPro" id="IPR027271">
    <property type="entry name" value="Acetolactate_synth/TF_NikR_C"/>
</dbReference>
<sequence length="86" mass="9463">MQTRIAVTAIIVEDMESAEGVNQLLHEYRQYIVGRMGVPYREKQVSVISVILDAPQDAISALSGKLGMLKGVSSKTVYSRLPEKTP</sequence>
<accession>A0A9D2B3Y8</accession>
<dbReference type="InterPro" id="IPR045865">
    <property type="entry name" value="ACT-like_dom_sf"/>
</dbReference>
<dbReference type="Gene3D" id="3.30.70.1150">
    <property type="entry name" value="ACT-like. Chain A, domain 2"/>
    <property type="match status" value="1"/>
</dbReference>
<evidence type="ECO:0000313" key="2">
    <source>
        <dbReference type="Proteomes" id="UP000886817"/>
    </source>
</evidence>
<reference evidence="1" key="2">
    <citation type="submission" date="2021-04" db="EMBL/GenBank/DDBJ databases">
        <authorList>
            <person name="Gilroy R."/>
        </authorList>
    </citation>
    <scope>NUCLEOTIDE SEQUENCE</scope>
    <source>
        <strain evidence="1">ChiSjej1B19-8411</strain>
    </source>
</reference>
<dbReference type="InterPro" id="IPR023860">
    <property type="entry name" value="FeFe-hyd_TM1266"/>
</dbReference>
<dbReference type="EMBL" id="DXEX01000238">
    <property type="protein sequence ID" value="HIX60250.1"/>
    <property type="molecule type" value="Genomic_DNA"/>
</dbReference>
<protein>
    <submittedName>
        <fullName evidence="1">Iron-only hydrogenase system regulator</fullName>
    </submittedName>
</protein>
<evidence type="ECO:0000313" key="1">
    <source>
        <dbReference type="EMBL" id="HIX60250.1"/>
    </source>
</evidence>
<dbReference type="Proteomes" id="UP000886817">
    <property type="component" value="Unassembled WGS sequence"/>
</dbReference>
<gene>
    <name evidence="1" type="ORF">IAA45_11135</name>
</gene>
<proteinExistence type="predicted"/>
<comment type="caution">
    <text evidence="1">The sequence shown here is derived from an EMBL/GenBank/DDBJ whole genome shotgun (WGS) entry which is preliminary data.</text>
</comment>